<feature type="transmembrane region" description="Helical" evidence="12">
    <location>
        <begin position="12"/>
        <end position="36"/>
    </location>
</feature>
<feature type="domain" description="HAMP" evidence="13">
    <location>
        <begin position="367"/>
        <end position="422"/>
    </location>
</feature>
<evidence type="ECO:0000256" key="6">
    <source>
        <dbReference type="ARBA" id="ARBA00022679"/>
    </source>
</evidence>
<evidence type="ECO:0000256" key="12">
    <source>
        <dbReference type="SAM" id="Phobius"/>
    </source>
</evidence>
<proteinExistence type="predicted"/>
<protein>
    <recommendedName>
        <fullName evidence="3">histidine kinase</fullName>
        <ecNumber evidence="3">2.7.13.3</ecNumber>
    </recommendedName>
</protein>
<dbReference type="PROSITE" id="PS50885">
    <property type="entry name" value="HAMP"/>
    <property type="match status" value="1"/>
</dbReference>
<dbReference type="Pfam" id="PF00672">
    <property type="entry name" value="HAMP"/>
    <property type="match status" value="1"/>
</dbReference>
<evidence type="ECO:0000256" key="11">
    <source>
        <dbReference type="ARBA" id="ARBA00023136"/>
    </source>
</evidence>
<dbReference type="PANTHER" id="PTHR45436:SF5">
    <property type="entry name" value="SENSOR HISTIDINE KINASE TRCS"/>
    <property type="match status" value="1"/>
</dbReference>
<evidence type="ECO:0000256" key="3">
    <source>
        <dbReference type="ARBA" id="ARBA00012438"/>
    </source>
</evidence>
<keyword evidence="10" id="KW-0902">Two-component regulatory system</keyword>
<evidence type="ECO:0000256" key="10">
    <source>
        <dbReference type="ARBA" id="ARBA00023012"/>
    </source>
</evidence>
<dbReference type="Gene3D" id="6.10.340.10">
    <property type="match status" value="1"/>
</dbReference>
<evidence type="ECO:0000256" key="9">
    <source>
        <dbReference type="ARBA" id="ARBA00022989"/>
    </source>
</evidence>
<gene>
    <name evidence="14" type="ORF">K4A83_16455</name>
</gene>
<keyword evidence="6" id="KW-0808">Transferase</keyword>
<keyword evidence="9 12" id="KW-1133">Transmembrane helix</keyword>
<dbReference type="PANTHER" id="PTHR45436">
    <property type="entry name" value="SENSOR HISTIDINE KINASE YKOH"/>
    <property type="match status" value="1"/>
</dbReference>
<dbReference type="InterPro" id="IPR050428">
    <property type="entry name" value="TCS_sensor_his_kinase"/>
</dbReference>
<organism evidence="14 15">
    <name type="scientific">Spirulina subsalsa FACHB-351</name>
    <dbReference type="NCBI Taxonomy" id="234711"/>
    <lineage>
        <taxon>Bacteria</taxon>
        <taxon>Bacillati</taxon>
        <taxon>Cyanobacteriota</taxon>
        <taxon>Cyanophyceae</taxon>
        <taxon>Spirulinales</taxon>
        <taxon>Spirulinaceae</taxon>
        <taxon>Spirulina</taxon>
    </lineage>
</organism>
<dbReference type="Proteomes" id="UP001526426">
    <property type="component" value="Unassembled WGS sequence"/>
</dbReference>
<accession>A0ABT3L8K9</accession>
<evidence type="ECO:0000259" key="13">
    <source>
        <dbReference type="PROSITE" id="PS50885"/>
    </source>
</evidence>
<keyword evidence="8" id="KW-0418">Kinase</keyword>
<evidence type="ECO:0000256" key="1">
    <source>
        <dbReference type="ARBA" id="ARBA00000085"/>
    </source>
</evidence>
<evidence type="ECO:0000313" key="15">
    <source>
        <dbReference type="Proteomes" id="UP001526426"/>
    </source>
</evidence>
<comment type="caution">
    <text evidence="14">The sequence shown here is derived from an EMBL/GenBank/DDBJ whole genome shotgun (WGS) entry which is preliminary data.</text>
</comment>
<feature type="transmembrane region" description="Helical" evidence="12">
    <location>
        <begin position="346"/>
        <end position="365"/>
    </location>
</feature>
<name>A0ABT3L8K9_9CYAN</name>
<evidence type="ECO:0000256" key="8">
    <source>
        <dbReference type="ARBA" id="ARBA00022777"/>
    </source>
</evidence>
<dbReference type="CDD" id="cd06225">
    <property type="entry name" value="HAMP"/>
    <property type="match status" value="1"/>
</dbReference>
<dbReference type="InterPro" id="IPR033479">
    <property type="entry name" value="dCache_1"/>
</dbReference>
<keyword evidence="7 12" id="KW-0812">Transmembrane</keyword>
<keyword evidence="15" id="KW-1185">Reference proteome</keyword>
<dbReference type="CDD" id="cd12913">
    <property type="entry name" value="PDC1_MCP_like"/>
    <property type="match status" value="1"/>
</dbReference>
<keyword evidence="4" id="KW-1003">Cell membrane</keyword>
<evidence type="ECO:0000313" key="14">
    <source>
        <dbReference type="EMBL" id="MCW6037852.1"/>
    </source>
</evidence>
<keyword evidence="5" id="KW-0597">Phosphoprotein</keyword>
<comment type="catalytic activity">
    <reaction evidence="1">
        <text>ATP + protein L-histidine = ADP + protein N-phospho-L-histidine.</text>
        <dbReference type="EC" id="2.7.13.3"/>
    </reaction>
</comment>
<keyword evidence="11 12" id="KW-0472">Membrane</keyword>
<evidence type="ECO:0000256" key="2">
    <source>
        <dbReference type="ARBA" id="ARBA00004651"/>
    </source>
</evidence>
<evidence type="ECO:0000256" key="5">
    <source>
        <dbReference type="ARBA" id="ARBA00022553"/>
    </source>
</evidence>
<dbReference type="Pfam" id="PF02743">
    <property type="entry name" value="dCache_1"/>
    <property type="match status" value="1"/>
</dbReference>
<sequence length="467" mass="53341">MINNSGSKLPLRWIFIIPFMLQILVVVSVVGWLSWWSGQQAITRAIVQLKSEISSRTQEQLDHYFSHPTRLSDLNLQVVALGMLNVNDPEQITRYFAQQMRLYPVSFINFGDEQGNYTGVGRSPNGELYLEIQDTTDDNTGLTTYRLDAQGNRGSVMNQREVYTFKSEEWYQNPVEQRKPLWTDIYLWDDSSGIFSISVSYPLYSNQGQLLGVMGVDLVLSEIKKYLKSLAMNYGGAIFIIERDGTIVAHSSEDQSDYQVENGELTRRNALESSHPMVQGVAQQLIDEYGTWDAVPKSQGFKFRMGGELHFVEVIPWQDELGLDWMIGIIIPESQFTTELTNNTRVMIIVCVVALIIAFGLTIYITSWITRPLEQLNQAAKDLKSDRFQPMSLYAVTSRQDELGELGRTFQDMALVISDRQSNFANQVQQLRQQNSQFKQGQEDAKNLELAYFKALKKKAQSLRRKS</sequence>
<dbReference type="SMART" id="SM00304">
    <property type="entry name" value="HAMP"/>
    <property type="match status" value="1"/>
</dbReference>
<dbReference type="InterPro" id="IPR003660">
    <property type="entry name" value="HAMP_dom"/>
</dbReference>
<dbReference type="EC" id="2.7.13.3" evidence="3"/>
<dbReference type="Gene3D" id="3.30.450.20">
    <property type="entry name" value="PAS domain"/>
    <property type="match status" value="1"/>
</dbReference>
<comment type="subcellular location">
    <subcellularLocation>
        <location evidence="2">Cell membrane</location>
        <topology evidence="2">Multi-pass membrane protein</topology>
    </subcellularLocation>
</comment>
<reference evidence="14 15" key="1">
    <citation type="submission" date="2021-08" db="EMBL/GenBank/DDBJ databases">
        <title>Draft genome sequence of Spirulina subsalsa with high tolerance to salinity and hype-accumulation of phycocyanin.</title>
        <authorList>
            <person name="Pei H."/>
            <person name="Jiang L."/>
        </authorList>
    </citation>
    <scope>NUCLEOTIDE SEQUENCE [LARGE SCALE GENOMIC DNA]</scope>
    <source>
        <strain evidence="14 15">FACHB-351</strain>
    </source>
</reference>
<evidence type="ECO:0000256" key="7">
    <source>
        <dbReference type="ARBA" id="ARBA00022692"/>
    </source>
</evidence>
<dbReference type="EMBL" id="JAIHOM010000093">
    <property type="protein sequence ID" value="MCW6037852.1"/>
    <property type="molecule type" value="Genomic_DNA"/>
</dbReference>
<evidence type="ECO:0000256" key="4">
    <source>
        <dbReference type="ARBA" id="ARBA00022475"/>
    </source>
</evidence>
<dbReference type="RefSeq" id="WP_265265726.1">
    <property type="nucleotide sequence ID" value="NZ_JAIHOM010000093.1"/>
</dbReference>